<feature type="compositionally biased region" description="Low complexity" evidence="1">
    <location>
        <begin position="658"/>
        <end position="685"/>
    </location>
</feature>
<dbReference type="VEuPathDB" id="VectorBase:MDOMA2_019156"/>
<feature type="region of interest" description="Disordered" evidence="1">
    <location>
        <begin position="323"/>
        <end position="362"/>
    </location>
</feature>
<evidence type="ECO:0000256" key="2">
    <source>
        <dbReference type="SAM" id="Phobius"/>
    </source>
</evidence>
<feature type="compositionally biased region" description="Polar residues" evidence="1">
    <location>
        <begin position="252"/>
        <end position="276"/>
    </location>
</feature>
<feature type="compositionally biased region" description="Polar residues" evidence="1">
    <location>
        <begin position="686"/>
        <end position="699"/>
    </location>
</feature>
<dbReference type="VEuPathDB" id="VectorBase:MDOA007055"/>
<feature type="compositionally biased region" description="Low complexity" evidence="1">
    <location>
        <begin position="240"/>
        <end position="251"/>
    </location>
</feature>
<proteinExistence type="predicted"/>
<dbReference type="AlphaFoldDB" id="A0A1I8MP93"/>
<feature type="region of interest" description="Disordered" evidence="1">
    <location>
        <begin position="477"/>
        <end position="503"/>
    </location>
</feature>
<feature type="region of interest" description="Disordered" evidence="1">
    <location>
        <begin position="550"/>
        <end position="618"/>
    </location>
</feature>
<dbReference type="RefSeq" id="XP_011292119.2">
    <property type="nucleotide sequence ID" value="XM_011293817.3"/>
</dbReference>
<feature type="compositionally biased region" description="Low complexity" evidence="1">
    <location>
        <begin position="332"/>
        <end position="341"/>
    </location>
</feature>
<organism evidence="3">
    <name type="scientific">Musca domestica</name>
    <name type="common">House fly</name>
    <dbReference type="NCBI Taxonomy" id="7370"/>
    <lineage>
        <taxon>Eukaryota</taxon>
        <taxon>Metazoa</taxon>
        <taxon>Ecdysozoa</taxon>
        <taxon>Arthropoda</taxon>
        <taxon>Hexapoda</taxon>
        <taxon>Insecta</taxon>
        <taxon>Pterygota</taxon>
        <taxon>Neoptera</taxon>
        <taxon>Endopterygota</taxon>
        <taxon>Diptera</taxon>
        <taxon>Brachycera</taxon>
        <taxon>Muscomorpha</taxon>
        <taxon>Muscoidea</taxon>
        <taxon>Muscidae</taxon>
        <taxon>Musca</taxon>
    </lineage>
</organism>
<name>A0A1I8MP93_MUSDO</name>
<feature type="region of interest" description="Disordered" evidence="1">
    <location>
        <begin position="181"/>
        <end position="311"/>
    </location>
</feature>
<feature type="compositionally biased region" description="Pro residues" evidence="1">
    <location>
        <begin position="603"/>
        <end position="614"/>
    </location>
</feature>
<dbReference type="eggNOG" id="ENOG502S3JW">
    <property type="taxonomic scope" value="Eukaryota"/>
</dbReference>
<dbReference type="KEGG" id="mde:101896819"/>
<dbReference type="EnsemblMetazoa" id="MDOA007055-RB">
    <property type="protein sequence ID" value="MDOA007055-PB"/>
    <property type="gene ID" value="MDOA007055"/>
</dbReference>
<feature type="region of interest" description="Disordered" evidence="1">
    <location>
        <begin position="652"/>
        <end position="699"/>
    </location>
</feature>
<gene>
    <name evidence="3" type="primary">101896819</name>
</gene>
<accession>A0A1I8MP93</accession>
<feature type="compositionally biased region" description="Polar residues" evidence="1">
    <location>
        <begin position="560"/>
        <end position="569"/>
    </location>
</feature>
<protein>
    <submittedName>
        <fullName evidence="3">Uncharacterized protein</fullName>
    </submittedName>
</protein>
<feature type="compositionally biased region" description="Low complexity" evidence="1">
    <location>
        <begin position="278"/>
        <end position="311"/>
    </location>
</feature>
<feature type="transmembrane region" description="Helical" evidence="2">
    <location>
        <begin position="82"/>
        <end position="103"/>
    </location>
</feature>
<dbReference type="OrthoDB" id="6424379at2759"/>
<evidence type="ECO:0000256" key="1">
    <source>
        <dbReference type="SAM" id="MobiDB-lite"/>
    </source>
</evidence>
<feature type="compositionally biased region" description="Low complexity" evidence="1">
    <location>
        <begin position="573"/>
        <end position="587"/>
    </location>
</feature>
<feature type="compositionally biased region" description="Basic and acidic residues" evidence="1">
    <location>
        <begin position="204"/>
        <end position="221"/>
    </location>
</feature>
<keyword evidence="2" id="KW-1133">Transmembrane helix</keyword>
<keyword evidence="2" id="KW-0812">Transmembrane</keyword>
<sequence>MWKMFDDIIECSECGGALGPPPKFMVPPPPRPPSMAVYEASANCNEEEMALRAQQAWDNDMCEAIPILDASLYSSQSLQTSAMIAVFSLLLVLVVLISSLFVWKNKRKVQNLLPCKTPNRGPHITGALTALTAGHSVTYEDPDAHLGHHRPLVMRHHHNIEMLHTKSIHYPSGYPMTRSPPFLVTNSPGPDPYRSNDNVYEELGPNRDSDGESEPPLHSDDDFAEDELSLPGERSFNKPNNAEASNAATTTQVDRPNNTEAHILPTTSNASTSMPERNSVLSSDSSHQDASTATAASSSSSHNNNNTNLNSVVARSSGASTLVPGMVRQITGRRSSAGGARSRSDRRSTTTEDLNTSASTADVADLTPLQHMYDNSSNLMALGYPHQLHPQAQSYHHSLHHMHAHPNNNRNMAAHVPPHFYNTIESEVDRRNRINAQLKNHSGPAVATIFRERIQYPGSARYPQHYYTSNAPNGFLASSMRTRTNPRSVDRRRGRMVAPPDSLEPAYGYTEPVYHQNYHYESCSAANNRIPHPIASYPAYIMPEYSSGSMSSGYRHHHPASQTYQNSTPLYAHGDSSFGSDSGYSHHTPASSIGRHDYDIAMPIPPAPPAPTQKPPSRLANALSFSWHKRKTSNNNNNGQSATVMNILPSSTQTTAPSTEASSPNNNSAASTITSHLENTSSSSSGATQTQNNNDLLQA</sequence>
<reference evidence="3" key="1">
    <citation type="submission" date="2020-05" db="UniProtKB">
        <authorList>
            <consortium name="EnsemblMetazoa"/>
        </authorList>
    </citation>
    <scope>IDENTIFICATION</scope>
    <source>
        <strain evidence="3">Aabys</strain>
    </source>
</reference>
<keyword evidence="2" id="KW-0472">Membrane</keyword>
<evidence type="ECO:0000313" key="3">
    <source>
        <dbReference type="EnsemblMetazoa" id="MDOA007055-PB"/>
    </source>
</evidence>